<evidence type="ECO:0000256" key="2">
    <source>
        <dbReference type="ARBA" id="ARBA00022676"/>
    </source>
</evidence>
<dbReference type="GO" id="GO:0106274">
    <property type="term" value="F:NAD+-protein-arginine ADP-ribosyltransferase activity"/>
    <property type="evidence" value="ECO:0007669"/>
    <property type="project" value="UniProtKB-EC"/>
</dbReference>
<evidence type="ECO:0000256" key="3">
    <source>
        <dbReference type="ARBA" id="ARBA00022679"/>
    </source>
</evidence>
<organism evidence="7 8">
    <name type="scientific">Symbiodinium natans</name>
    <dbReference type="NCBI Taxonomy" id="878477"/>
    <lineage>
        <taxon>Eukaryota</taxon>
        <taxon>Sar</taxon>
        <taxon>Alveolata</taxon>
        <taxon>Dinophyceae</taxon>
        <taxon>Suessiales</taxon>
        <taxon>Symbiodiniaceae</taxon>
        <taxon>Symbiodinium</taxon>
    </lineage>
</organism>
<keyword evidence="8" id="KW-1185">Reference proteome</keyword>
<dbReference type="Proteomes" id="UP000604046">
    <property type="component" value="Unassembled WGS sequence"/>
</dbReference>
<dbReference type="Gene3D" id="3.90.176.10">
    <property type="entry name" value="Toxin ADP-ribosyltransferase, Chain A, domain 1"/>
    <property type="match status" value="1"/>
</dbReference>
<comment type="catalytic activity">
    <reaction evidence="5 6">
        <text>L-arginyl-[protein] + NAD(+) = N(omega)-(ADP-D-ribosyl)-L-arginyl-[protein] + nicotinamide + H(+)</text>
        <dbReference type="Rhea" id="RHEA:19149"/>
        <dbReference type="Rhea" id="RHEA-COMP:10532"/>
        <dbReference type="Rhea" id="RHEA-COMP:15087"/>
        <dbReference type="ChEBI" id="CHEBI:15378"/>
        <dbReference type="ChEBI" id="CHEBI:17154"/>
        <dbReference type="ChEBI" id="CHEBI:29965"/>
        <dbReference type="ChEBI" id="CHEBI:57540"/>
        <dbReference type="ChEBI" id="CHEBI:142554"/>
        <dbReference type="EC" id="2.4.2.31"/>
    </reaction>
</comment>
<evidence type="ECO:0000256" key="6">
    <source>
        <dbReference type="RuleBase" id="RU361228"/>
    </source>
</evidence>
<evidence type="ECO:0000256" key="4">
    <source>
        <dbReference type="ARBA" id="ARBA00022695"/>
    </source>
</evidence>
<proteinExistence type="inferred from homology"/>
<keyword evidence="6" id="KW-0520">NAD</keyword>
<keyword evidence="2 6" id="KW-0328">Glycosyltransferase</keyword>
<evidence type="ECO:0000256" key="1">
    <source>
        <dbReference type="ARBA" id="ARBA00009558"/>
    </source>
</evidence>
<protein>
    <recommendedName>
        <fullName evidence="6">NAD(P)(+)--arginine ADP-ribosyltransferase</fullName>
        <ecNumber evidence="6">2.4.2.31</ecNumber>
    </recommendedName>
    <alternativeName>
        <fullName evidence="6">Mono(ADP-ribosyl)transferase</fullName>
    </alternativeName>
</protein>
<comment type="similarity">
    <text evidence="1 6">Belongs to the Arg-specific ADP-ribosyltransferase family.</text>
</comment>
<gene>
    <name evidence="7" type="ORF">SNAT2548_LOCUS10064</name>
</gene>
<evidence type="ECO:0000313" key="7">
    <source>
        <dbReference type="EMBL" id="CAE7235600.1"/>
    </source>
</evidence>
<name>A0A812KY92_9DINO</name>
<evidence type="ECO:0000313" key="8">
    <source>
        <dbReference type="Proteomes" id="UP000604046"/>
    </source>
</evidence>
<keyword evidence="6" id="KW-0521">NADP</keyword>
<keyword evidence="4" id="KW-0548">Nucleotidyltransferase</keyword>
<dbReference type="EC" id="2.4.2.31" evidence="6"/>
<dbReference type="OrthoDB" id="417034at2759"/>
<evidence type="ECO:0000256" key="5">
    <source>
        <dbReference type="ARBA" id="ARBA00047597"/>
    </source>
</evidence>
<dbReference type="AlphaFoldDB" id="A0A812KY92"/>
<dbReference type="GO" id="GO:0016779">
    <property type="term" value="F:nucleotidyltransferase activity"/>
    <property type="evidence" value="ECO:0007669"/>
    <property type="project" value="UniProtKB-KW"/>
</dbReference>
<dbReference type="EMBL" id="CAJNDS010000813">
    <property type="protein sequence ID" value="CAE7235600.1"/>
    <property type="molecule type" value="Genomic_DNA"/>
</dbReference>
<sequence>MKRKVNVRAFELLDKWKNCDSTVGKSLVYAQNKMRAENEGFPSIMEVGKSMGLTQHEVAAVLGWTTGDFRLINPIARGQEEVEFEDFPKGQRTMCKLSRADVMPYVQVLHGAVQKLPALTSTQPLYRGHRREVSLPVGSVVLLPGFTSTSYDMDGALAFAKQANQGRSAKRTLLVIQESFSGRLVAKLSARKYEAEVLFPIDTCFKVVEALPSPATEAAAKAAEELRQSMSEAEIRVVCLHEIEKPEDATVVPL</sequence>
<accession>A0A812KY92</accession>
<keyword evidence="3 6" id="KW-0808">Transferase</keyword>
<dbReference type="SUPFAM" id="SSF56399">
    <property type="entry name" value="ADP-ribosylation"/>
    <property type="match status" value="1"/>
</dbReference>
<reference evidence="7" key="1">
    <citation type="submission" date="2021-02" db="EMBL/GenBank/DDBJ databases">
        <authorList>
            <person name="Dougan E. K."/>
            <person name="Rhodes N."/>
            <person name="Thang M."/>
            <person name="Chan C."/>
        </authorList>
    </citation>
    <scope>NUCLEOTIDE SEQUENCE</scope>
</reference>
<dbReference type="PROSITE" id="PS51996">
    <property type="entry name" value="TR_MART"/>
    <property type="match status" value="1"/>
</dbReference>
<comment type="caution">
    <text evidence="7">The sequence shown here is derived from an EMBL/GenBank/DDBJ whole genome shotgun (WGS) entry which is preliminary data.</text>
</comment>
<dbReference type="Pfam" id="PF01129">
    <property type="entry name" value="ART"/>
    <property type="match status" value="1"/>
</dbReference>
<dbReference type="InterPro" id="IPR000768">
    <property type="entry name" value="ART"/>
</dbReference>